<evidence type="ECO:0000256" key="6">
    <source>
        <dbReference type="ARBA" id="ARBA00022679"/>
    </source>
</evidence>
<dbReference type="Proteomes" id="UP000001610">
    <property type="component" value="Unassembled WGS sequence"/>
</dbReference>
<evidence type="ECO:0000313" key="14">
    <source>
        <dbReference type="EMBL" id="EGX90862.1"/>
    </source>
</evidence>
<dbReference type="InterPro" id="IPR005599">
    <property type="entry name" value="GPI_mannosylTrfase"/>
</dbReference>
<keyword evidence="4" id="KW-0337">GPI-anchor biosynthesis</keyword>
<sequence length="712" mass="79699">MAPSRPVAKSRISFTHVLLVRLVNALSIATFFQPDEYFQSLEPAWNLAFGSESGAWLTWEWHYQLRSSLHPMLFAIPYWLVHHAAQLLEPLGFPITLRSNMLIASPAILQGVIAALGDWYTFKLASNIYGQDSLNANVAWYCASRTFSNSLETTLTIMALSYWPWPLLGAATTTKENPKLADPLKQTGTLGRLRVCLCLAALAIVLRPTNLLIWLTIAGLTVTRLSFRGASPFGISTIAVLVREAILCGTFILSLSLVADRVYFGFWTLPAQNWLYFNITKSLAVFYGQNPWHYYLLQGIPLLCTTILPFVLPALLRPQTNGTAELENTHRALAAAVIVTVTTLSLISHKEVRFIYPLLPIFSILATPRVTSFFTSAPQSTTATQTTSRRQVRNKRYLMAGLALNGLLAGYLSYFHQGAPIQVLSFLREDFERIHATSGVSQSHEKKELFALFLMPCHSTPWRSHLVHPDLHVYALSCDPPLNTSPNTVERETYRDEADRFYDDPVGFLSRELFSATPQLPPSSVPGGRSPAAVPGLLNPPRYIVGFEGAEEYLAQFLTTTEEGKGMGLRLRPVWRGFNGLFHEDWRRAGNIVVWDTGVFQNAPPRRNQSSKASVLHTHPRAARACQMAKVVLVQQTNVHSNAHSVDREHSPWKTAGQPLVSAFGWLPSAAKAPTYSQTTVKKYIRKRTIHRRKRISYLRVSKAAYNRENPC</sequence>
<evidence type="ECO:0000256" key="13">
    <source>
        <dbReference type="SAM" id="SignalP"/>
    </source>
</evidence>
<comment type="function">
    <text evidence="11">Mannosyltransferase involved in glycosylphosphatidylinositol-anchor biosynthesis. Transfers the third mannose to Man2-GlcN-acyl-PI during GPI precursor assembly.</text>
</comment>
<protein>
    <recommendedName>
        <fullName evidence="12">Mannosyltransferase</fullName>
        <ecNumber evidence="12">2.4.1.-</ecNumber>
    </recommendedName>
</protein>
<dbReference type="PANTHER" id="PTHR22760:SF4">
    <property type="entry name" value="GPI MANNOSYLTRANSFERASE 3"/>
    <property type="match status" value="1"/>
</dbReference>
<keyword evidence="7 12" id="KW-0812">Transmembrane</keyword>
<dbReference type="VEuPathDB" id="FungiDB:CCM_07282"/>
<keyword evidence="9 12" id="KW-1133">Transmembrane helix</keyword>
<keyword evidence="5 12" id="KW-0328">Glycosyltransferase</keyword>
<feature type="transmembrane region" description="Helical" evidence="12">
    <location>
        <begin position="292"/>
        <end position="316"/>
    </location>
</feature>
<dbReference type="KEGG" id="cmt:CCM_07282"/>
<dbReference type="PANTHER" id="PTHR22760">
    <property type="entry name" value="GLYCOSYLTRANSFERASE"/>
    <property type="match status" value="1"/>
</dbReference>
<comment type="similarity">
    <text evidence="3">Belongs to the glycosyltransferase 22 family. PIGB subfamily.</text>
</comment>
<feature type="transmembrane region" description="Helical" evidence="12">
    <location>
        <begin position="397"/>
        <end position="415"/>
    </location>
</feature>
<dbReference type="EMBL" id="JH126403">
    <property type="protein sequence ID" value="EGX90862.1"/>
    <property type="molecule type" value="Genomic_DNA"/>
</dbReference>
<dbReference type="Pfam" id="PF03901">
    <property type="entry name" value="Glyco_transf_22"/>
    <property type="match status" value="1"/>
</dbReference>
<dbReference type="OMA" id="ARACQMA"/>
<evidence type="ECO:0000256" key="4">
    <source>
        <dbReference type="ARBA" id="ARBA00022502"/>
    </source>
</evidence>
<dbReference type="GO" id="GO:0005789">
    <property type="term" value="C:endoplasmic reticulum membrane"/>
    <property type="evidence" value="ECO:0007669"/>
    <property type="project" value="UniProtKB-SubCell"/>
</dbReference>
<dbReference type="GO" id="GO:0000026">
    <property type="term" value="F:alpha-1,2-mannosyltransferase activity"/>
    <property type="evidence" value="ECO:0007669"/>
    <property type="project" value="TreeGrafter"/>
</dbReference>
<evidence type="ECO:0000256" key="2">
    <source>
        <dbReference type="ARBA" id="ARBA00004687"/>
    </source>
</evidence>
<evidence type="ECO:0000256" key="3">
    <source>
        <dbReference type="ARBA" id="ARBA00006065"/>
    </source>
</evidence>
<evidence type="ECO:0000313" key="15">
    <source>
        <dbReference type="Proteomes" id="UP000001610"/>
    </source>
</evidence>
<dbReference type="GO" id="GO:0006506">
    <property type="term" value="P:GPI anchor biosynthetic process"/>
    <property type="evidence" value="ECO:0007669"/>
    <property type="project" value="UniProtKB-UniPathway"/>
</dbReference>
<feature type="transmembrane region" description="Helical" evidence="12">
    <location>
        <begin position="328"/>
        <end position="348"/>
    </location>
</feature>
<evidence type="ECO:0000256" key="11">
    <source>
        <dbReference type="ARBA" id="ARBA00024708"/>
    </source>
</evidence>
<evidence type="ECO:0000256" key="1">
    <source>
        <dbReference type="ARBA" id="ARBA00004477"/>
    </source>
</evidence>
<proteinExistence type="inferred from homology"/>
<dbReference type="AlphaFoldDB" id="G3JMI3"/>
<keyword evidence="10 12" id="KW-0472">Membrane</keyword>
<dbReference type="OrthoDB" id="416834at2759"/>
<dbReference type="FunCoup" id="G3JMI3">
    <property type="interactions" value="811"/>
</dbReference>
<gene>
    <name evidence="14" type="ORF">CCM_07282</name>
</gene>
<keyword evidence="6 14" id="KW-0808">Transferase</keyword>
<dbReference type="HOGENOM" id="CLU_012353_1_0_1"/>
<evidence type="ECO:0000256" key="7">
    <source>
        <dbReference type="ARBA" id="ARBA00022692"/>
    </source>
</evidence>
<feature type="transmembrane region" description="Helical" evidence="12">
    <location>
        <begin position="354"/>
        <end position="376"/>
    </location>
</feature>
<evidence type="ECO:0000256" key="12">
    <source>
        <dbReference type="RuleBase" id="RU363075"/>
    </source>
</evidence>
<dbReference type="STRING" id="983644.G3JMI3"/>
<keyword evidence="13" id="KW-0732">Signal</keyword>
<evidence type="ECO:0000256" key="9">
    <source>
        <dbReference type="ARBA" id="ARBA00022989"/>
    </source>
</evidence>
<evidence type="ECO:0000256" key="5">
    <source>
        <dbReference type="ARBA" id="ARBA00022676"/>
    </source>
</evidence>
<feature type="transmembrane region" description="Helical" evidence="12">
    <location>
        <begin position="233"/>
        <end position="259"/>
    </location>
</feature>
<comment type="subcellular location">
    <subcellularLocation>
        <location evidence="1 12">Endoplasmic reticulum membrane</location>
        <topology evidence="1 12">Multi-pass membrane protein</topology>
    </subcellularLocation>
</comment>
<dbReference type="eggNOG" id="KOG1771">
    <property type="taxonomic scope" value="Eukaryota"/>
</dbReference>
<accession>G3JMI3</accession>
<evidence type="ECO:0000256" key="10">
    <source>
        <dbReference type="ARBA" id="ARBA00023136"/>
    </source>
</evidence>
<feature type="signal peptide" evidence="13">
    <location>
        <begin position="1"/>
        <end position="25"/>
    </location>
</feature>
<dbReference type="EC" id="2.4.1.-" evidence="12"/>
<name>G3JMI3_CORMM</name>
<keyword evidence="8 12" id="KW-0256">Endoplasmic reticulum</keyword>
<reference evidence="14 15" key="1">
    <citation type="journal article" date="2011" name="Genome Biol.">
        <title>Genome sequence of the insect pathogenic fungus Cordyceps militaris, a valued traditional Chinese medicine.</title>
        <authorList>
            <person name="Zheng P."/>
            <person name="Xia Y."/>
            <person name="Xiao G."/>
            <person name="Xiong C."/>
            <person name="Hu X."/>
            <person name="Zhang S."/>
            <person name="Zheng H."/>
            <person name="Huang Y."/>
            <person name="Zhou Y."/>
            <person name="Wang S."/>
            <person name="Zhao G.P."/>
            <person name="Liu X."/>
            <person name="St Leger R.J."/>
            <person name="Wang C."/>
        </authorList>
    </citation>
    <scope>NUCLEOTIDE SEQUENCE [LARGE SCALE GENOMIC DNA]</scope>
    <source>
        <strain evidence="14 15">CM01</strain>
    </source>
</reference>
<feature type="transmembrane region" description="Helical" evidence="12">
    <location>
        <begin position="199"/>
        <end position="221"/>
    </location>
</feature>
<feature type="chain" id="PRO_5003446340" description="Mannosyltransferase" evidence="13">
    <location>
        <begin position="26"/>
        <end position="712"/>
    </location>
</feature>
<dbReference type="UniPathway" id="UPA00196"/>
<keyword evidence="15" id="KW-1185">Reference proteome</keyword>
<organism evidence="14 15">
    <name type="scientific">Cordyceps militaris (strain CM01)</name>
    <name type="common">Caterpillar fungus</name>
    <dbReference type="NCBI Taxonomy" id="983644"/>
    <lineage>
        <taxon>Eukaryota</taxon>
        <taxon>Fungi</taxon>
        <taxon>Dikarya</taxon>
        <taxon>Ascomycota</taxon>
        <taxon>Pezizomycotina</taxon>
        <taxon>Sordariomycetes</taxon>
        <taxon>Hypocreomycetidae</taxon>
        <taxon>Hypocreales</taxon>
        <taxon>Cordycipitaceae</taxon>
        <taxon>Cordyceps</taxon>
    </lineage>
</organism>
<evidence type="ECO:0000256" key="8">
    <source>
        <dbReference type="ARBA" id="ARBA00022824"/>
    </source>
</evidence>
<dbReference type="RefSeq" id="XP_006672483.1">
    <property type="nucleotide sequence ID" value="XM_006672420.1"/>
</dbReference>
<comment type="pathway">
    <text evidence="2">Glycolipid biosynthesis; glycosylphosphatidylinositol-anchor biosynthesis.</text>
</comment>
<dbReference type="GeneID" id="18169293"/>
<dbReference type="InParanoid" id="G3JMI3"/>